<sequence length="359" mass="42399">MKFYTCRRFASIALFHPQISARGKVHCRYFATRDGNGGSNGSKGPLTKDKTFDELFSNAHSVQRQKISEEGTFDALYQECMADIYRKRAEIQGHTEATRESPEIQELTQKELEITRAVFKRTNPCEKFLPKLDRKEDFIDPYWDPFKKLDRLKVQVAAEFNDLARLISAADARKQRKLIKEASQTFEELSNPYAKRGEGLETSDPMPSDVNEKFWDPDVDKRLVLQNNKRPFSFRDLHVLHNFVAENGQILPRRLTCATRQQQRQIFKAIRTARQMALFPYDWKPRYRDRIPLMDPKQYFVEELFHRYSKLGDLRAKAMIHIMMMKNPHLNCFRFLKYESDRFKSGLPFKDTLDKYKDQ</sequence>
<dbReference type="Proteomes" id="UP001230268">
    <property type="component" value="Unassembled WGS sequence"/>
</dbReference>
<dbReference type="EMBL" id="JAVEPI010000002">
    <property type="protein sequence ID" value="KAK1443398.1"/>
    <property type="molecule type" value="Genomic_DNA"/>
</dbReference>
<comment type="caution">
    <text evidence="5">The sequence shown here is derived from an EMBL/GenBank/DDBJ whole genome shotgun (WGS) entry which is preliminary data.</text>
</comment>
<dbReference type="GO" id="GO:0003735">
    <property type="term" value="F:structural constituent of ribosome"/>
    <property type="evidence" value="ECO:0007669"/>
    <property type="project" value="InterPro"/>
</dbReference>
<dbReference type="AlphaFoldDB" id="A0AAD8LKW5"/>
<dbReference type="GO" id="GO:0005763">
    <property type="term" value="C:mitochondrial small ribosomal subunit"/>
    <property type="evidence" value="ECO:0007669"/>
    <property type="project" value="TreeGrafter"/>
</dbReference>
<dbReference type="PRINTS" id="PR00974">
    <property type="entry name" value="RIBOSOMALS18"/>
</dbReference>
<gene>
    <name evidence="5" type="ORF">BgAZ_202740</name>
</gene>
<dbReference type="NCBIfam" id="TIGR00165">
    <property type="entry name" value="S18"/>
    <property type="match status" value="1"/>
</dbReference>
<keyword evidence="3 4" id="KW-0687">Ribonucleoprotein</keyword>
<evidence type="ECO:0000313" key="6">
    <source>
        <dbReference type="Proteomes" id="UP001230268"/>
    </source>
</evidence>
<evidence type="ECO:0000256" key="3">
    <source>
        <dbReference type="ARBA" id="ARBA00023274"/>
    </source>
</evidence>
<dbReference type="PANTHER" id="PTHR13479:SF40">
    <property type="entry name" value="SMALL RIBOSOMAL SUBUNIT PROTEIN BS18M"/>
    <property type="match status" value="1"/>
</dbReference>
<evidence type="ECO:0000313" key="5">
    <source>
        <dbReference type="EMBL" id="KAK1443398.1"/>
    </source>
</evidence>
<reference evidence="5" key="1">
    <citation type="submission" date="2023-08" db="EMBL/GenBank/DDBJ databases">
        <title>Draft sequence of the Babesia gibsoni genome.</title>
        <authorList>
            <person name="Yamagishi J.Y."/>
            <person name="Xuan X.X."/>
        </authorList>
    </citation>
    <scope>NUCLEOTIDE SEQUENCE</scope>
    <source>
        <strain evidence="5">Azabu</strain>
    </source>
</reference>
<protein>
    <recommendedName>
        <fullName evidence="7">Ribosomal protein S18</fullName>
    </recommendedName>
</protein>
<keyword evidence="6" id="KW-1185">Reference proteome</keyword>
<comment type="similarity">
    <text evidence="1 4">Belongs to the bacterial ribosomal protein bS18 family.</text>
</comment>
<proteinExistence type="inferred from homology"/>
<evidence type="ECO:0000256" key="4">
    <source>
        <dbReference type="RuleBase" id="RU003910"/>
    </source>
</evidence>
<dbReference type="Gene3D" id="4.10.640.10">
    <property type="entry name" value="Ribosomal protein S18"/>
    <property type="match status" value="1"/>
</dbReference>
<dbReference type="GO" id="GO:0006412">
    <property type="term" value="P:translation"/>
    <property type="evidence" value="ECO:0007669"/>
    <property type="project" value="InterPro"/>
</dbReference>
<accession>A0AAD8LKW5</accession>
<dbReference type="Pfam" id="PF01084">
    <property type="entry name" value="Ribosomal_S18"/>
    <property type="match status" value="1"/>
</dbReference>
<dbReference type="GO" id="GO:0070181">
    <property type="term" value="F:small ribosomal subunit rRNA binding"/>
    <property type="evidence" value="ECO:0007669"/>
    <property type="project" value="TreeGrafter"/>
</dbReference>
<evidence type="ECO:0000256" key="1">
    <source>
        <dbReference type="ARBA" id="ARBA00005589"/>
    </source>
</evidence>
<dbReference type="InterPro" id="IPR036870">
    <property type="entry name" value="Ribosomal_bS18_sf"/>
</dbReference>
<name>A0AAD8LKW5_BABGI</name>
<dbReference type="InterPro" id="IPR001648">
    <property type="entry name" value="Ribosomal_bS18"/>
</dbReference>
<evidence type="ECO:0000256" key="2">
    <source>
        <dbReference type="ARBA" id="ARBA00022980"/>
    </source>
</evidence>
<dbReference type="PANTHER" id="PTHR13479">
    <property type="entry name" value="30S RIBOSOMAL PROTEIN S18"/>
    <property type="match status" value="1"/>
</dbReference>
<dbReference type="SUPFAM" id="SSF46911">
    <property type="entry name" value="Ribosomal protein S18"/>
    <property type="match status" value="1"/>
</dbReference>
<organism evidence="5 6">
    <name type="scientific">Babesia gibsoni</name>
    <dbReference type="NCBI Taxonomy" id="33632"/>
    <lineage>
        <taxon>Eukaryota</taxon>
        <taxon>Sar</taxon>
        <taxon>Alveolata</taxon>
        <taxon>Apicomplexa</taxon>
        <taxon>Aconoidasida</taxon>
        <taxon>Piroplasmida</taxon>
        <taxon>Babesiidae</taxon>
        <taxon>Babesia</taxon>
    </lineage>
</organism>
<evidence type="ECO:0008006" key="7">
    <source>
        <dbReference type="Google" id="ProtNLM"/>
    </source>
</evidence>
<keyword evidence="2 4" id="KW-0689">Ribosomal protein</keyword>